<evidence type="ECO:0000313" key="3">
    <source>
        <dbReference type="Proteomes" id="UP001249020"/>
    </source>
</evidence>
<dbReference type="Pfam" id="PF13279">
    <property type="entry name" value="4HBT_2"/>
    <property type="match status" value="1"/>
</dbReference>
<accession>A0AAW8R0I4</accession>
<dbReference type="RefSeq" id="WP_311360676.1">
    <property type="nucleotide sequence ID" value="NZ_JAVRIE010000001.1"/>
</dbReference>
<dbReference type="EMBL" id="JAVRIE010000001">
    <property type="protein sequence ID" value="MDT0581909.1"/>
    <property type="molecule type" value="Genomic_DNA"/>
</dbReference>
<dbReference type="InterPro" id="IPR029069">
    <property type="entry name" value="HotDog_dom_sf"/>
</dbReference>
<dbReference type="Proteomes" id="UP001249020">
    <property type="component" value="Unassembled WGS sequence"/>
</dbReference>
<organism evidence="2 3">
    <name type="scientific">Brumicola blandensis</name>
    <dbReference type="NCBI Taxonomy" id="3075611"/>
    <lineage>
        <taxon>Bacteria</taxon>
        <taxon>Pseudomonadati</taxon>
        <taxon>Pseudomonadota</taxon>
        <taxon>Gammaproteobacteria</taxon>
        <taxon>Alteromonadales</taxon>
        <taxon>Alteromonadaceae</taxon>
        <taxon>Brumicola</taxon>
    </lineage>
</organism>
<evidence type="ECO:0000256" key="1">
    <source>
        <dbReference type="ARBA" id="ARBA00022801"/>
    </source>
</evidence>
<reference evidence="2 3" key="1">
    <citation type="submission" date="2023-09" db="EMBL/GenBank/DDBJ databases">
        <authorList>
            <person name="Rey-Velasco X."/>
        </authorList>
    </citation>
    <scope>NUCLEOTIDE SEQUENCE [LARGE SCALE GENOMIC DNA]</scope>
    <source>
        <strain evidence="2 3">W409</strain>
    </source>
</reference>
<sequence length="188" mass="21464">MSTKHSVNKELHSQAIAHELKQDSAYYASLAWERPGAFVSLWTISEQHIDHYEHVNNVAYVSQLEALAWQHSKHLGLSMQDYRRLDRGMVIQQHVLNYHVAAHLGDELACATWITDCDSKFRLSRAFQFISLKHQKTVFTAQTHFVCVSLSRGTPKKMPSEFTDIYGTASEGSHAFVFNENKNEAEAQ</sequence>
<dbReference type="PANTHER" id="PTHR31793:SF37">
    <property type="entry name" value="ACYL-COA THIOESTER HYDROLASE YBGC"/>
    <property type="match status" value="1"/>
</dbReference>
<dbReference type="AlphaFoldDB" id="A0AAW8R0I4"/>
<dbReference type="GO" id="GO:0047617">
    <property type="term" value="F:fatty acyl-CoA hydrolase activity"/>
    <property type="evidence" value="ECO:0007669"/>
    <property type="project" value="TreeGrafter"/>
</dbReference>
<dbReference type="CDD" id="cd00586">
    <property type="entry name" value="4HBT"/>
    <property type="match status" value="1"/>
</dbReference>
<keyword evidence="3" id="KW-1185">Reference proteome</keyword>
<dbReference type="InterPro" id="IPR050563">
    <property type="entry name" value="4-hydroxybenzoyl-CoA_TE"/>
</dbReference>
<dbReference type="EC" id="3.1.2.-" evidence="2"/>
<dbReference type="SUPFAM" id="SSF54637">
    <property type="entry name" value="Thioesterase/thiol ester dehydrase-isomerase"/>
    <property type="match status" value="1"/>
</dbReference>
<keyword evidence="1 2" id="KW-0378">Hydrolase</keyword>
<protein>
    <submittedName>
        <fullName evidence="2">Acyl-CoA thioesterase</fullName>
        <ecNumber evidence="2">3.1.2.-</ecNumber>
    </submittedName>
</protein>
<evidence type="ECO:0000313" key="2">
    <source>
        <dbReference type="EMBL" id="MDT0581909.1"/>
    </source>
</evidence>
<comment type="caution">
    <text evidence="2">The sequence shown here is derived from an EMBL/GenBank/DDBJ whole genome shotgun (WGS) entry which is preliminary data.</text>
</comment>
<dbReference type="Gene3D" id="3.10.129.10">
    <property type="entry name" value="Hotdog Thioesterase"/>
    <property type="match status" value="1"/>
</dbReference>
<proteinExistence type="predicted"/>
<dbReference type="PANTHER" id="PTHR31793">
    <property type="entry name" value="4-HYDROXYBENZOYL-COA THIOESTERASE FAMILY MEMBER"/>
    <property type="match status" value="1"/>
</dbReference>
<gene>
    <name evidence="2" type="ORF">RM544_05125</name>
</gene>
<name>A0AAW8R0I4_9ALTE</name>